<feature type="region of interest" description="Disordered" evidence="1">
    <location>
        <begin position="435"/>
        <end position="464"/>
    </location>
</feature>
<evidence type="ECO:0000256" key="2">
    <source>
        <dbReference type="SAM" id="Phobius"/>
    </source>
</evidence>
<accession>A0ABP0T7F2</accession>
<dbReference type="Pfam" id="PF08755">
    <property type="entry name" value="YccV-like"/>
    <property type="match status" value="1"/>
</dbReference>
<comment type="caution">
    <text evidence="4">The sequence shown here is derived from an EMBL/GenBank/DDBJ whole genome shotgun (WGS) entry which is preliminary data.</text>
</comment>
<evidence type="ECO:0000256" key="1">
    <source>
        <dbReference type="SAM" id="MobiDB-lite"/>
    </source>
</evidence>
<dbReference type="Gene3D" id="2.30.30.390">
    <property type="entry name" value="Hemimethylated DNA-binding domain"/>
    <property type="match status" value="1"/>
</dbReference>
<dbReference type="InterPro" id="IPR036047">
    <property type="entry name" value="F-box-like_dom_sf"/>
</dbReference>
<keyword evidence="2" id="KW-0812">Transmembrane</keyword>
<dbReference type="PROSITE" id="PS50181">
    <property type="entry name" value="FBOX"/>
    <property type="match status" value="1"/>
</dbReference>
<dbReference type="Pfam" id="PF12937">
    <property type="entry name" value="F-box-like"/>
    <property type="match status" value="1"/>
</dbReference>
<dbReference type="PANTHER" id="PTHR31350:SF27">
    <property type="entry name" value="HEMIMETHYLATED DNA-BINDING DOMAIN-CONTAINING PROTEIN"/>
    <property type="match status" value="1"/>
</dbReference>
<dbReference type="SMART" id="SM00256">
    <property type="entry name" value="FBOX"/>
    <property type="match status" value="1"/>
</dbReference>
<evidence type="ECO:0000259" key="3">
    <source>
        <dbReference type="PROSITE" id="PS50181"/>
    </source>
</evidence>
<dbReference type="EMBL" id="CAXANX010000017">
    <property type="protein sequence ID" value="CAK9188728.1"/>
    <property type="molecule type" value="Genomic_DNA"/>
</dbReference>
<dbReference type="SUPFAM" id="SSF81383">
    <property type="entry name" value="F-box domain"/>
    <property type="match status" value="1"/>
</dbReference>
<reference evidence="4" key="1">
    <citation type="submission" date="2024-02" db="EMBL/GenBank/DDBJ databases">
        <authorList>
            <consortium name="ELIXIR-Norway"/>
            <consortium name="Elixir Norway"/>
        </authorList>
    </citation>
    <scope>NUCLEOTIDE SEQUENCE</scope>
</reference>
<dbReference type="InterPro" id="IPR032698">
    <property type="entry name" value="SirB1_N"/>
</dbReference>
<organism evidence="4 5">
    <name type="scientific">Sphagnum troendelagicum</name>
    <dbReference type="NCBI Taxonomy" id="128251"/>
    <lineage>
        <taxon>Eukaryota</taxon>
        <taxon>Viridiplantae</taxon>
        <taxon>Streptophyta</taxon>
        <taxon>Embryophyta</taxon>
        <taxon>Bryophyta</taxon>
        <taxon>Sphagnophytina</taxon>
        <taxon>Sphagnopsida</taxon>
        <taxon>Sphagnales</taxon>
        <taxon>Sphagnaceae</taxon>
        <taxon>Sphagnum</taxon>
    </lineage>
</organism>
<dbReference type="Gene3D" id="1.20.1280.50">
    <property type="match status" value="1"/>
</dbReference>
<feature type="domain" description="F-box" evidence="3">
    <location>
        <begin position="2"/>
        <end position="48"/>
    </location>
</feature>
<dbReference type="SUPFAM" id="SSF141255">
    <property type="entry name" value="YccV-like"/>
    <property type="match status" value="1"/>
</dbReference>
<dbReference type="NCBIfam" id="TIGR02097">
    <property type="entry name" value="yccV"/>
    <property type="match status" value="1"/>
</dbReference>
<keyword evidence="5" id="KW-1185">Reference proteome</keyword>
<name>A0ABP0T7F2_9BRYO</name>
<feature type="transmembrane region" description="Helical" evidence="2">
    <location>
        <begin position="389"/>
        <end position="411"/>
    </location>
</feature>
<sequence length="590" mass="66359">MTSSLETLPPELIRSILTYLSPEDTSALAQTCHRMNVLTRDDKLWRQHFFNRYTYPHRISIQFSRDGYQPGSVRKVLQSPPDGCSWQDYFVQRARKDNHIRHLLNEIVSTRKNRLGNAELISSTYSLGALDVLKQYFPPSVDTSKDQSTSVPLESRSLSREYYSLEISGLISRQSGLSLLHEIQDQTTIPTEGRALINALFSIQCFYPRGIYLSLNRLHLIGQHLLNDPTFQTLTVSEKCERILATMKTEQFLPAKDGHDYYNVENGFIGSAFSGKPTIPLTLVSIYCALAEECGLTARPVGFPGEVMAQVDHSSSSDDLSDETISLFISVFEGKIITLAEINDRLVDVTAVPITLPLAVTPIVELVSRSARNMINCLVRRSTSPFNPYALYASVAVLNVLGGGALPFAFYSIMDVLKEQFPFDIRFLETLPPSSTASASDDLSRIRNEDSNPPAIEPKRRSSDSPVTFRIGEIFQHRHYSYWAVICGWDSSCLASSTWQLHMGVSNLARGASQPFYHVLVDDSSRRYVAEENINTVGFTSLTDEEEKRNIIRNLCAVPDIGKHFERVDITNAKFIPTPELRDEYPDDFV</sequence>
<evidence type="ECO:0000313" key="5">
    <source>
        <dbReference type="Proteomes" id="UP001497512"/>
    </source>
</evidence>
<protein>
    <recommendedName>
        <fullName evidence="3">F-box domain-containing protein</fullName>
    </recommendedName>
</protein>
<evidence type="ECO:0000313" key="4">
    <source>
        <dbReference type="EMBL" id="CAK9188728.1"/>
    </source>
</evidence>
<proteinExistence type="predicted"/>
<dbReference type="PANTHER" id="PTHR31350">
    <property type="entry name" value="SI:DKEY-261L7.2"/>
    <property type="match status" value="1"/>
</dbReference>
<dbReference type="Pfam" id="PF13369">
    <property type="entry name" value="Transglut_core2"/>
    <property type="match status" value="1"/>
</dbReference>
<dbReference type="SMART" id="SM00992">
    <property type="entry name" value="YccV-like"/>
    <property type="match status" value="1"/>
</dbReference>
<dbReference type="InterPro" id="IPR011722">
    <property type="entry name" value="Hemimethylated_DNA-bd_dom"/>
</dbReference>
<keyword evidence="2" id="KW-1133">Transmembrane helix</keyword>
<dbReference type="InterPro" id="IPR001810">
    <property type="entry name" value="F-box_dom"/>
</dbReference>
<gene>
    <name evidence="4" type="ORF">CSSPTR1EN2_LOCUS24016</name>
</gene>
<dbReference type="InterPro" id="IPR036623">
    <property type="entry name" value="Hemimethylated_DNA-bd_sf"/>
</dbReference>
<keyword evidence="2" id="KW-0472">Membrane</keyword>
<dbReference type="Proteomes" id="UP001497512">
    <property type="component" value="Unassembled WGS sequence"/>
</dbReference>